<sequence length="180" mass="18810">MKKFVIACAGSLLFAASSVYAIGISGEAGRDYAGANVGFGLLVPGLSGSVSYAHGDSNNDVYGFGLGYTLPVGPLKVTLGGKALYLNQDHGSDGHALALGGGVQWPINRYFSLYGEGYYSPDAFSSHVDHYVEGKAGVRWQVVGPLNVDVGYRYINLAGESGRSDNKLADSAYIGVGLNF</sequence>
<reference evidence="4" key="2">
    <citation type="submission" date="2015-01" db="EMBL/GenBank/DDBJ databases">
        <authorList>
            <person name="Paterson Steve"/>
        </authorList>
    </citation>
    <scope>NUCLEOTIDE SEQUENCE [LARGE SCALE GENOMIC DNA]</scope>
    <source>
        <strain evidence="4">OBR1</strain>
    </source>
</reference>
<dbReference type="KEGG" id="bgj:AWC36_12460"/>
<dbReference type="EMBL" id="CGIG01000001">
    <property type="protein sequence ID" value="CPR13807.1"/>
    <property type="molecule type" value="Genomic_DNA"/>
</dbReference>
<dbReference type="SUPFAM" id="SSF56925">
    <property type="entry name" value="OMPA-like"/>
    <property type="match status" value="1"/>
</dbReference>
<dbReference type="STRING" id="1109412.BN1221_00211c"/>
<accession>A0A0G4JPE6</accession>
<protein>
    <submittedName>
        <fullName evidence="2">Putative exported protein</fullName>
    </submittedName>
</protein>
<dbReference type="OrthoDB" id="6506259at2"/>
<dbReference type="EMBL" id="MJLX01000003">
    <property type="protein sequence ID" value="RLM28969.1"/>
    <property type="molecule type" value="Genomic_DNA"/>
</dbReference>
<dbReference type="GeneID" id="70907616"/>
<dbReference type="AlphaFoldDB" id="A0A0G4JPE6"/>
<evidence type="ECO:0000313" key="3">
    <source>
        <dbReference type="EMBL" id="RLM28969.1"/>
    </source>
</evidence>
<evidence type="ECO:0000256" key="1">
    <source>
        <dbReference type="SAM" id="SignalP"/>
    </source>
</evidence>
<organism evidence="2 4">
    <name type="scientific">Brenneria goodwinii</name>
    <dbReference type="NCBI Taxonomy" id="1109412"/>
    <lineage>
        <taxon>Bacteria</taxon>
        <taxon>Pseudomonadati</taxon>
        <taxon>Pseudomonadota</taxon>
        <taxon>Gammaproteobacteria</taxon>
        <taxon>Enterobacterales</taxon>
        <taxon>Pectobacteriaceae</taxon>
        <taxon>Brenneria</taxon>
    </lineage>
</organism>
<dbReference type="InterPro" id="IPR009998">
    <property type="entry name" value="YfaZ"/>
</dbReference>
<keyword evidence="1" id="KW-0732">Signal</keyword>
<keyword evidence="4" id="KW-1185">Reference proteome</keyword>
<evidence type="ECO:0000313" key="5">
    <source>
        <dbReference type="Proteomes" id="UP000285972"/>
    </source>
</evidence>
<feature type="signal peptide" evidence="1">
    <location>
        <begin position="1"/>
        <end position="21"/>
    </location>
</feature>
<dbReference type="InterPro" id="IPR011250">
    <property type="entry name" value="OMP/PagP_B-barrel"/>
</dbReference>
<name>A0A0G4JPE6_9GAMM</name>
<proteinExistence type="predicted"/>
<reference evidence="3 5" key="3">
    <citation type="submission" date="2016-09" db="EMBL/GenBank/DDBJ databases">
        <authorList>
            <person name="Doonan J."/>
            <person name="Pachebat J.A."/>
            <person name="Golyshin P.N."/>
            <person name="Denman S."/>
            <person name="Mcdonald J.E."/>
        </authorList>
    </citation>
    <scope>NUCLEOTIDE SEQUENCE [LARGE SCALE GENOMIC DNA]</scope>
    <source>
        <strain evidence="3 5">FRB141</strain>
    </source>
</reference>
<evidence type="ECO:0000313" key="4">
    <source>
        <dbReference type="Proteomes" id="UP000044377"/>
    </source>
</evidence>
<evidence type="ECO:0000313" key="2">
    <source>
        <dbReference type="EMBL" id="CPR13807.1"/>
    </source>
</evidence>
<feature type="chain" id="PRO_5014227440" evidence="1">
    <location>
        <begin position="22"/>
        <end position="180"/>
    </location>
</feature>
<dbReference type="Pfam" id="PF07437">
    <property type="entry name" value="YfaZ"/>
    <property type="match status" value="1"/>
</dbReference>
<reference evidence="2" key="1">
    <citation type="submission" date="2015-01" db="EMBL/GenBank/DDBJ databases">
        <authorList>
            <person name="Xiang T."/>
            <person name="Song Y."/>
            <person name="Huang L."/>
            <person name="Wang B."/>
            <person name="Wu P."/>
        </authorList>
    </citation>
    <scope>NUCLEOTIDE SEQUENCE [LARGE SCALE GENOMIC DNA]</scope>
    <source>
        <strain evidence="2">OBR1</strain>
    </source>
</reference>
<dbReference type="Proteomes" id="UP000044377">
    <property type="component" value="Unassembled WGS sequence"/>
</dbReference>
<dbReference type="RefSeq" id="WP_048635734.1">
    <property type="nucleotide sequence ID" value="NZ_CGIG01000001.1"/>
</dbReference>
<dbReference type="Proteomes" id="UP000285972">
    <property type="component" value="Unassembled WGS sequence"/>
</dbReference>
<gene>
    <name evidence="3" type="ORF">BIY26_02015</name>
    <name evidence="2" type="ORF">BN1221_00211c</name>
</gene>